<comment type="caution">
    <text evidence="3">The sequence shown here is derived from an EMBL/GenBank/DDBJ whole genome shotgun (WGS) entry which is preliminary data.</text>
</comment>
<evidence type="ECO:0000313" key="3">
    <source>
        <dbReference type="EMBL" id="KAG8513736.1"/>
    </source>
</evidence>
<sequence>MRRWPPGAHTAADGPELSGFLLLLTGLLLACGLPPGPPAAPAAAMLPGRAAFPLERQVSDAAVRLGCHVSPVARPCDTHASPRPWLWTVRAWVSVTRGAASAVTARSWRHPRQTPGLQLGFQCKHGQSVQAALRCSLTATHGGRPGQRGCWRLATPPLSRPVGPGVYSELQNEGFPPRSSQGLKEEAAGSPPPHTPGAPGARQPHRSADRSSRARLEKQWRQRVTSGSPRGDACQDSG</sequence>
<dbReference type="Proteomes" id="UP000700334">
    <property type="component" value="Unassembled WGS sequence"/>
</dbReference>
<protein>
    <submittedName>
        <fullName evidence="3">Uncharacterized protein</fullName>
    </submittedName>
</protein>
<proteinExistence type="predicted"/>
<dbReference type="PROSITE" id="PS51257">
    <property type="entry name" value="PROKAR_LIPOPROTEIN"/>
    <property type="match status" value="1"/>
</dbReference>
<dbReference type="AlphaFoldDB" id="A0A8J6A6F7"/>
<keyword evidence="2" id="KW-0732">Signal</keyword>
<organism evidence="3 4">
    <name type="scientific">Galemys pyrenaicus</name>
    <name type="common">Iberian desman</name>
    <name type="synonym">Pyrenean desman</name>
    <dbReference type="NCBI Taxonomy" id="202257"/>
    <lineage>
        <taxon>Eukaryota</taxon>
        <taxon>Metazoa</taxon>
        <taxon>Chordata</taxon>
        <taxon>Craniata</taxon>
        <taxon>Vertebrata</taxon>
        <taxon>Euteleostomi</taxon>
        <taxon>Mammalia</taxon>
        <taxon>Eutheria</taxon>
        <taxon>Laurasiatheria</taxon>
        <taxon>Eulipotyphla</taxon>
        <taxon>Talpidae</taxon>
        <taxon>Galemys</taxon>
    </lineage>
</organism>
<reference evidence="3" key="1">
    <citation type="journal article" date="2021" name="Evol. Appl.">
        <title>The genome of the Pyrenean desman and the effects of bottlenecks and inbreeding on the genomic landscape of an endangered species.</title>
        <authorList>
            <person name="Escoda L."/>
            <person name="Castresana J."/>
        </authorList>
    </citation>
    <scope>NUCLEOTIDE SEQUENCE</scope>
    <source>
        <strain evidence="3">IBE-C5619</strain>
    </source>
</reference>
<feature type="chain" id="PRO_5035187456" evidence="2">
    <location>
        <begin position="33"/>
        <end position="238"/>
    </location>
</feature>
<evidence type="ECO:0000313" key="4">
    <source>
        <dbReference type="Proteomes" id="UP000700334"/>
    </source>
</evidence>
<evidence type="ECO:0000256" key="1">
    <source>
        <dbReference type="SAM" id="MobiDB-lite"/>
    </source>
</evidence>
<dbReference type="EMBL" id="JAGFMF010011760">
    <property type="protein sequence ID" value="KAG8513736.1"/>
    <property type="molecule type" value="Genomic_DNA"/>
</dbReference>
<gene>
    <name evidence="3" type="ORF">J0S82_000405</name>
</gene>
<name>A0A8J6A6F7_GALPY</name>
<accession>A0A8J6A6F7</accession>
<keyword evidence="4" id="KW-1185">Reference proteome</keyword>
<feature type="compositionally biased region" description="Basic and acidic residues" evidence="1">
    <location>
        <begin position="206"/>
        <end position="220"/>
    </location>
</feature>
<feature type="signal peptide" evidence="2">
    <location>
        <begin position="1"/>
        <end position="32"/>
    </location>
</feature>
<feature type="region of interest" description="Disordered" evidence="1">
    <location>
        <begin position="162"/>
        <end position="238"/>
    </location>
</feature>
<evidence type="ECO:0000256" key="2">
    <source>
        <dbReference type="SAM" id="SignalP"/>
    </source>
</evidence>